<evidence type="ECO:0000256" key="1">
    <source>
        <dbReference type="SAM" id="Phobius"/>
    </source>
</evidence>
<accession>A0A4U1BRS9</accession>
<dbReference type="OrthoDB" id="6267486at2"/>
<keyword evidence="1" id="KW-0812">Transmembrane</keyword>
<feature type="transmembrane region" description="Helical" evidence="1">
    <location>
        <begin position="24"/>
        <end position="47"/>
    </location>
</feature>
<feature type="transmembrane region" description="Helical" evidence="1">
    <location>
        <begin position="54"/>
        <end position="73"/>
    </location>
</feature>
<proteinExistence type="predicted"/>
<comment type="caution">
    <text evidence="2">The sequence shown here is derived from an EMBL/GenBank/DDBJ whole genome shotgun (WGS) entry which is preliminary data.</text>
</comment>
<reference evidence="2 3" key="1">
    <citation type="submission" date="2019-04" db="EMBL/GenBank/DDBJ databases">
        <authorList>
            <person name="Hwang J.C."/>
        </authorList>
    </citation>
    <scope>NUCLEOTIDE SEQUENCE [LARGE SCALE GENOMIC DNA]</scope>
    <source>
        <strain evidence="2 3">IMCC35002</strain>
    </source>
</reference>
<dbReference type="RefSeq" id="WP_136862741.1">
    <property type="nucleotide sequence ID" value="NZ_SWCJ01000004.1"/>
</dbReference>
<dbReference type="Proteomes" id="UP000305675">
    <property type="component" value="Unassembled WGS sequence"/>
</dbReference>
<evidence type="ECO:0000313" key="3">
    <source>
        <dbReference type="Proteomes" id="UP000305675"/>
    </source>
</evidence>
<protein>
    <submittedName>
        <fullName evidence="2">Iron transporter</fullName>
    </submittedName>
</protein>
<dbReference type="AlphaFoldDB" id="A0A4U1BRS9"/>
<name>A0A4U1BRS9_9GAMM</name>
<feature type="transmembrane region" description="Helical" evidence="1">
    <location>
        <begin position="79"/>
        <end position="97"/>
    </location>
</feature>
<keyword evidence="1" id="KW-0472">Membrane</keyword>
<dbReference type="EMBL" id="SWCJ01000004">
    <property type="protein sequence ID" value="TKB56012.1"/>
    <property type="molecule type" value="Genomic_DNA"/>
</dbReference>
<organism evidence="2 3">
    <name type="scientific">Ferrimonas aestuarii</name>
    <dbReference type="NCBI Taxonomy" id="2569539"/>
    <lineage>
        <taxon>Bacteria</taxon>
        <taxon>Pseudomonadati</taxon>
        <taxon>Pseudomonadota</taxon>
        <taxon>Gammaproteobacteria</taxon>
        <taxon>Alteromonadales</taxon>
        <taxon>Ferrimonadaceae</taxon>
        <taxon>Ferrimonas</taxon>
    </lineage>
</organism>
<keyword evidence="1" id="KW-1133">Transmembrane helix</keyword>
<gene>
    <name evidence="2" type="ORF">FCL42_07275</name>
</gene>
<keyword evidence="3" id="KW-1185">Reference proteome</keyword>
<evidence type="ECO:0000313" key="2">
    <source>
        <dbReference type="EMBL" id="TKB56012.1"/>
    </source>
</evidence>
<sequence>MSAVSTPKPPKQNGSPWTVVRRTLAATVGGYIATAAVSAAIALALPLHKADSTLLMMMLSFLIWATLGIYVFSVRSERRAWTVLLSVTLLSVIGLWLKGN</sequence>